<dbReference type="Pfam" id="PF22784">
    <property type="entry name" value="PTP-SAK"/>
    <property type="match status" value="1"/>
</dbReference>
<dbReference type="InterPro" id="IPR051281">
    <property type="entry name" value="Dual-spec_lipid-protein_phosph"/>
</dbReference>
<dbReference type="InterPro" id="IPR000387">
    <property type="entry name" value="Tyr_Pase_dom"/>
</dbReference>
<dbReference type="InterPro" id="IPR016130">
    <property type="entry name" value="Tyr_Pase_AS"/>
</dbReference>
<feature type="domain" description="Tyrosine specific protein phosphatases" evidence="4">
    <location>
        <begin position="102"/>
        <end position="145"/>
    </location>
</feature>
<comment type="caution">
    <text evidence="6">The sequence shown here is derived from an EMBL/GenBank/DDBJ whole genome shotgun (WGS) entry which is preliminary data.</text>
</comment>
<dbReference type="GO" id="GO:0005634">
    <property type="term" value="C:nucleus"/>
    <property type="evidence" value="ECO:0007669"/>
    <property type="project" value="TreeGrafter"/>
</dbReference>
<dbReference type="PANTHER" id="PTHR12305">
    <property type="entry name" value="PHOSPHATASE WITH HOMOLOGY TO TENSIN"/>
    <property type="match status" value="1"/>
</dbReference>
<sequence>MSDFIRRLVSGDKARFTDSQLKLDLDLVYLTDHIIIMGYPANGIEGWYRNRREDAKKFLDHRHGKDYWVFNFCPLRENSYDSGFFDGRVSRFPFPDHHAPPLAMMPLVSREMRSWLNGSPDRVAVLHCKAGKGRSGSMACAYLLSLDANPSPPKLERSYTAKQWARLRADAAMKAVPSDEEDQGTLSETLAFTSRPSSVEASADSLKLNSVLSLHTARRMKVKTRSCSPSAANTPPPKQQKQQKQGVSIPSQRRFLYYYALLLANAGPTSSPPLPSLSKSITSPHSMAKMNVRLTRITLRIHPTSVAKTGLVHAASALLGRGPSSIPHVWASLARYDDHLVEVLEKLELRNRDETNGREDKDDETAIFDEDGRWDKTKMVRRFARMGTVGVVKASAMGDEKHIDTYTLRPLLEGKWDTGRGEIERDAASMGINAAEAGASLEFVDQKPSTLVPHPNARPDDKEVLKGEYREADQEQGILLDAAREVRIKLFMGQVPMGWLWIIPSFHMPLHPSYPPSPASSVSPASLDPRCTSITSLEIQDADPRSITWEAGNKSTQAILRLTRQELDFPIGLGSGIVDVEVRMAWDVGAGWGDGGRRA</sequence>
<gene>
    <name evidence="6" type="ORF">DXG03_005907</name>
</gene>
<reference evidence="6" key="1">
    <citation type="submission" date="2020-07" db="EMBL/GenBank/DDBJ databases">
        <authorList>
            <person name="Nieuwenhuis M."/>
            <person name="Van De Peppel L.J.J."/>
        </authorList>
    </citation>
    <scope>NUCLEOTIDE SEQUENCE</scope>
    <source>
        <strain evidence="6">AP01</strain>
        <tissue evidence="6">Mycelium</tissue>
    </source>
</reference>
<dbReference type="GO" id="GO:0016314">
    <property type="term" value="F:phosphatidylinositol-3,4,5-trisphosphate 3-phosphatase activity"/>
    <property type="evidence" value="ECO:0007669"/>
    <property type="project" value="UniProtKB-EC"/>
</dbReference>
<dbReference type="GO" id="GO:0004725">
    <property type="term" value="F:protein tyrosine phosphatase activity"/>
    <property type="evidence" value="ECO:0007669"/>
    <property type="project" value="TreeGrafter"/>
</dbReference>
<organism evidence="6 7">
    <name type="scientific">Asterophora parasitica</name>
    <dbReference type="NCBI Taxonomy" id="117018"/>
    <lineage>
        <taxon>Eukaryota</taxon>
        <taxon>Fungi</taxon>
        <taxon>Dikarya</taxon>
        <taxon>Basidiomycota</taxon>
        <taxon>Agaricomycotina</taxon>
        <taxon>Agaricomycetes</taxon>
        <taxon>Agaricomycetidae</taxon>
        <taxon>Agaricales</taxon>
        <taxon>Tricholomatineae</taxon>
        <taxon>Lyophyllaceae</taxon>
        <taxon>Asterophora</taxon>
    </lineage>
</organism>
<feature type="domain" description="Phosphatase tensin-type" evidence="5">
    <location>
        <begin position="16"/>
        <end position="266"/>
    </location>
</feature>
<evidence type="ECO:0000256" key="3">
    <source>
        <dbReference type="SAM" id="MobiDB-lite"/>
    </source>
</evidence>
<dbReference type="Proteomes" id="UP000775547">
    <property type="component" value="Unassembled WGS sequence"/>
</dbReference>
<keyword evidence="2" id="KW-0378">Hydrolase</keyword>
<dbReference type="AlphaFoldDB" id="A0A9P7GB54"/>
<dbReference type="GO" id="GO:0043491">
    <property type="term" value="P:phosphatidylinositol 3-kinase/protein kinase B signal transduction"/>
    <property type="evidence" value="ECO:0007669"/>
    <property type="project" value="TreeGrafter"/>
</dbReference>
<dbReference type="InterPro" id="IPR057023">
    <property type="entry name" value="PTP-SAK"/>
</dbReference>
<dbReference type="GO" id="GO:0046856">
    <property type="term" value="P:phosphatidylinositol dephosphorylation"/>
    <property type="evidence" value="ECO:0007669"/>
    <property type="project" value="TreeGrafter"/>
</dbReference>
<evidence type="ECO:0000313" key="7">
    <source>
        <dbReference type="Proteomes" id="UP000775547"/>
    </source>
</evidence>
<dbReference type="GO" id="GO:0042995">
    <property type="term" value="C:cell projection"/>
    <property type="evidence" value="ECO:0007669"/>
    <property type="project" value="TreeGrafter"/>
</dbReference>
<dbReference type="GO" id="GO:0005829">
    <property type="term" value="C:cytosol"/>
    <property type="evidence" value="ECO:0007669"/>
    <property type="project" value="TreeGrafter"/>
</dbReference>
<dbReference type="Gene3D" id="3.90.190.10">
    <property type="entry name" value="Protein tyrosine phosphatase superfamily"/>
    <property type="match status" value="1"/>
</dbReference>
<proteinExistence type="predicted"/>
<dbReference type="PANTHER" id="PTHR12305:SF81">
    <property type="entry name" value="PHOSPHATIDYLINOSITOL 3,4,5-TRISPHOSPHATE 3-PHOSPHATASE AND DUAL-SPECIFICITY PROTEIN PHOSPHATASE PTEN"/>
    <property type="match status" value="1"/>
</dbReference>
<dbReference type="InterPro" id="IPR029021">
    <property type="entry name" value="Prot-tyrosine_phosphatase-like"/>
</dbReference>
<dbReference type="GO" id="GO:0051896">
    <property type="term" value="P:regulation of phosphatidylinositol 3-kinase/protein kinase B signal transduction"/>
    <property type="evidence" value="ECO:0007669"/>
    <property type="project" value="TreeGrafter"/>
</dbReference>
<dbReference type="GO" id="GO:0005886">
    <property type="term" value="C:plasma membrane"/>
    <property type="evidence" value="ECO:0007669"/>
    <property type="project" value="TreeGrafter"/>
</dbReference>
<evidence type="ECO:0000313" key="6">
    <source>
        <dbReference type="EMBL" id="KAG5645498.1"/>
    </source>
</evidence>
<dbReference type="EMBL" id="JABCKV010000038">
    <property type="protein sequence ID" value="KAG5645498.1"/>
    <property type="molecule type" value="Genomic_DNA"/>
</dbReference>
<protein>
    <recommendedName>
        <fullName evidence="1">phosphatidylinositol-3,4,5-trisphosphate 3-phosphatase</fullName>
        <ecNumber evidence="1">3.1.3.67</ecNumber>
    </recommendedName>
</protein>
<dbReference type="OrthoDB" id="5632at2759"/>
<dbReference type="InterPro" id="IPR029023">
    <property type="entry name" value="Tensin_phosphatase"/>
</dbReference>
<dbReference type="GO" id="GO:0048870">
    <property type="term" value="P:cell motility"/>
    <property type="evidence" value="ECO:0007669"/>
    <property type="project" value="TreeGrafter"/>
</dbReference>
<dbReference type="EC" id="3.1.3.67" evidence="1"/>
<keyword evidence="7" id="KW-1185">Reference proteome</keyword>
<reference evidence="6" key="2">
    <citation type="submission" date="2021-10" db="EMBL/GenBank/DDBJ databases">
        <title>Phylogenomics reveals ancestral predisposition of the termite-cultivated fungus Termitomyces towards a domesticated lifestyle.</title>
        <authorList>
            <person name="Auxier B."/>
            <person name="Grum-Grzhimaylo A."/>
            <person name="Cardenas M.E."/>
            <person name="Lodge J.D."/>
            <person name="Laessoe T."/>
            <person name="Pedersen O."/>
            <person name="Smith M.E."/>
            <person name="Kuyper T.W."/>
            <person name="Franco-Molano E.A."/>
            <person name="Baroni T.J."/>
            <person name="Aanen D.K."/>
        </authorList>
    </citation>
    <scope>NUCLEOTIDE SEQUENCE</scope>
    <source>
        <strain evidence="6">AP01</strain>
        <tissue evidence="6">Mycelium</tissue>
    </source>
</reference>
<feature type="region of interest" description="Disordered" evidence="3">
    <location>
        <begin position="219"/>
        <end position="248"/>
    </location>
</feature>
<name>A0A9P7GB54_9AGAR</name>
<evidence type="ECO:0000259" key="4">
    <source>
        <dbReference type="PROSITE" id="PS50056"/>
    </source>
</evidence>
<accession>A0A9P7GB54</accession>
<dbReference type="PROSITE" id="PS51181">
    <property type="entry name" value="PPASE_TENSIN"/>
    <property type="match status" value="1"/>
</dbReference>
<dbReference type="PROSITE" id="PS50056">
    <property type="entry name" value="TYR_PHOSPHATASE_2"/>
    <property type="match status" value="1"/>
</dbReference>
<dbReference type="PROSITE" id="PS00383">
    <property type="entry name" value="TYR_PHOSPHATASE_1"/>
    <property type="match status" value="1"/>
</dbReference>
<dbReference type="SUPFAM" id="SSF52799">
    <property type="entry name" value="(Phosphotyrosine protein) phosphatases II"/>
    <property type="match status" value="1"/>
</dbReference>
<evidence type="ECO:0000256" key="2">
    <source>
        <dbReference type="ARBA" id="ARBA00022801"/>
    </source>
</evidence>
<evidence type="ECO:0000259" key="5">
    <source>
        <dbReference type="PROSITE" id="PS51181"/>
    </source>
</evidence>
<evidence type="ECO:0000256" key="1">
    <source>
        <dbReference type="ARBA" id="ARBA00013015"/>
    </source>
</evidence>